<dbReference type="InterPro" id="IPR016156">
    <property type="entry name" value="FAD/NAD-linked_Rdtase_dimer_sf"/>
</dbReference>
<dbReference type="PRINTS" id="PR00411">
    <property type="entry name" value="PNDRDTASEI"/>
</dbReference>
<reference evidence="8" key="1">
    <citation type="journal article" date="2019" name="Int. J. Syst. Evol. Microbiol.">
        <title>The Global Catalogue of Microorganisms (GCM) 10K type strain sequencing project: providing services to taxonomists for standard genome sequencing and annotation.</title>
        <authorList>
            <consortium name="The Broad Institute Genomics Platform"/>
            <consortium name="The Broad Institute Genome Sequencing Center for Infectious Disease"/>
            <person name="Wu L."/>
            <person name="Ma J."/>
        </authorList>
    </citation>
    <scope>NUCLEOTIDE SEQUENCE [LARGE SCALE GENOMIC DNA]</scope>
    <source>
        <strain evidence="8">JCM 16703</strain>
    </source>
</reference>
<dbReference type="InterPro" id="IPR036188">
    <property type="entry name" value="FAD/NAD-bd_sf"/>
</dbReference>
<dbReference type="PANTHER" id="PTHR43557:SF2">
    <property type="entry name" value="RIESKE DOMAIN-CONTAINING PROTEIN-RELATED"/>
    <property type="match status" value="1"/>
</dbReference>
<keyword evidence="8" id="KW-1185">Reference proteome</keyword>
<evidence type="ECO:0000256" key="2">
    <source>
        <dbReference type="ARBA" id="ARBA00022630"/>
    </source>
</evidence>
<evidence type="ECO:0000259" key="5">
    <source>
        <dbReference type="Pfam" id="PF07992"/>
    </source>
</evidence>
<feature type="domain" description="Reductase C-terminal" evidence="6">
    <location>
        <begin position="327"/>
        <end position="388"/>
    </location>
</feature>
<sequence>MSEPARPQRVLIVGASLAGVRTAESLRTLGFDGEIVLAGDEPHRPYDRPPLSKDYLGGARQPADLRLDATLPDDAVRWRLGAAATALDPARRIVSFADGGEETYDRLVLACGTTPIVPPGLDVGLDGVHLLRTLDDADGLRADLDAGPRHVVVLGAGFIGAELASTCRARGLAVTLVDAAPLPLSRPLGPEVAQHLLDLHRADGVDFRLGVAAEAFTAEGGRVTGLRLADGGHLAADLVVVAIGVRPATAWLADSGLALDDGVVCGSDLASLSHPDVYAVGDVVRFEHPLVGAPVRVEHWSNAVEGASVVAEAILGGQPRHHAVPSFWTDQLGVKIQGVGFTAWADEVEVEDDAGALVATYRREGRTIGAVAFGRPRRLIAVRRELAAALVG</sequence>
<dbReference type="PANTHER" id="PTHR43557">
    <property type="entry name" value="APOPTOSIS-INDUCING FACTOR 1"/>
    <property type="match status" value="1"/>
</dbReference>
<accession>A0ABP7XG64</accession>
<dbReference type="InterPro" id="IPR028202">
    <property type="entry name" value="Reductase_C"/>
</dbReference>
<comment type="cofactor">
    <cofactor evidence="1">
        <name>FAD</name>
        <dbReference type="ChEBI" id="CHEBI:57692"/>
    </cofactor>
</comment>
<protein>
    <submittedName>
        <fullName evidence="7">FAD-dependent oxidoreductase</fullName>
    </submittedName>
</protein>
<dbReference type="InterPro" id="IPR050446">
    <property type="entry name" value="FAD-oxidoreductase/Apoptosis"/>
</dbReference>
<evidence type="ECO:0000256" key="4">
    <source>
        <dbReference type="ARBA" id="ARBA00023002"/>
    </source>
</evidence>
<dbReference type="SUPFAM" id="SSF51905">
    <property type="entry name" value="FAD/NAD(P)-binding domain"/>
    <property type="match status" value="1"/>
</dbReference>
<dbReference type="InterPro" id="IPR023753">
    <property type="entry name" value="FAD/NAD-binding_dom"/>
</dbReference>
<name>A0ABP7XG64_9ACTN</name>
<feature type="domain" description="FAD/NAD(P)-binding" evidence="5">
    <location>
        <begin position="9"/>
        <end position="306"/>
    </location>
</feature>
<evidence type="ECO:0000256" key="3">
    <source>
        <dbReference type="ARBA" id="ARBA00022827"/>
    </source>
</evidence>
<dbReference type="RefSeq" id="WP_344732629.1">
    <property type="nucleotide sequence ID" value="NZ_BAAAZH010000011.1"/>
</dbReference>
<keyword evidence="4" id="KW-0560">Oxidoreductase</keyword>
<dbReference type="Gene3D" id="3.30.390.30">
    <property type="match status" value="1"/>
</dbReference>
<dbReference type="Proteomes" id="UP001501495">
    <property type="component" value="Unassembled WGS sequence"/>
</dbReference>
<dbReference type="SUPFAM" id="SSF55424">
    <property type="entry name" value="FAD/NAD-linked reductases, dimerisation (C-terminal) domain"/>
    <property type="match status" value="1"/>
</dbReference>
<dbReference type="PRINTS" id="PR00368">
    <property type="entry name" value="FADPNR"/>
</dbReference>
<proteinExistence type="predicted"/>
<dbReference type="Pfam" id="PF14759">
    <property type="entry name" value="Reductase_C"/>
    <property type="match status" value="1"/>
</dbReference>
<evidence type="ECO:0000313" key="7">
    <source>
        <dbReference type="EMBL" id="GAA4115572.1"/>
    </source>
</evidence>
<dbReference type="EMBL" id="BAAAZH010000011">
    <property type="protein sequence ID" value="GAA4115572.1"/>
    <property type="molecule type" value="Genomic_DNA"/>
</dbReference>
<keyword evidence="3" id="KW-0274">FAD</keyword>
<evidence type="ECO:0000313" key="8">
    <source>
        <dbReference type="Proteomes" id="UP001501495"/>
    </source>
</evidence>
<evidence type="ECO:0000259" key="6">
    <source>
        <dbReference type="Pfam" id="PF14759"/>
    </source>
</evidence>
<dbReference type="Pfam" id="PF07992">
    <property type="entry name" value="Pyr_redox_2"/>
    <property type="match status" value="1"/>
</dbReference>
<gene>
    <name evidence="7" type="ORF">GCM10022215_14520</name>
</gene>
<keyword evidence="2" id="KW-0285">Flavoprotein</keyword>
<organism evidence="7 8">
    <name type="scientific">Nocardioides fonticola</name>
    <dbReference type="NCBI Taxonomy" id="450363"/>
    <lineage>
        <taxon>Bacteria</taxon>
        <taxon>Bacillati</taxon>
        <taxon>Actinomycetota</taxon>
        <taxon>Actinomycetes</taxon>
        <taxon>Propionibacteriales</taxon>
        <taxon>Nocardioidaceae</taxon>
        <taxon>Nocardioides</taxon>
    </lineage>
</organism>
<evidence type="ECO:0000256" key="1">
    <source>
        <dbReference type="ARBA" id="ARBA00001974"/>
    </source>
</evidence>
<comment type="caution">
    <text evidence="7">The sequence shown here is derived from an EMBL/GenBank/DDBJ whole genome shotgun (WGS) entry which is preliminary data.</text>
</comment>
<dbReference type="Gene3D" id="3.50.50.60">
    <property type="entry name" value="FAD/NAD(P)-binding domain"/>
    <property type="match status" value="2"/>
</dbReference>